<keyword evidence="2" id="KW-0963">Cytoplasm</keyword>
<dbReference type="EMBL" id="AJWJ01000380">
    <property type="protein sequence ID" value="KAF2071394.1"/>
    <property type="molecule type" value="Genomic_DNA"/>
</dbReference>
<feature type="domain" description="AAA+ ATPase" evidence="7">
    <location>
        <begin position="310"/>
        <end position="583"/>
    </location>
</feature>
<name>A0A8J4PPU4_9MYCE</name>
<evidence type="ECO:0000256" key="2">
    <source>
        <dbReference type="ARBA" id="ARBA00022490"/>
    </source>
</evidence>
<dbReference type="InterPro" id="IPR003959">
    <property type="entry name" value="ATPase_AAA_core"/>
</dbReference>
<protein>
    <submittedName>
        <fullName evidence="9">Uncharacterized protein</fullName>
    </submittedName>
</protein>
<keyword evidence="10" id="KW-1185">Reference proteome</keyword>
<dbReference type="NCBIfam" id="TIGR00390">
    <property type="entry name" value="hslU"/>
    <property type="match status" value="1"/>
</dbReference>
<dbReference type="PANTHER" id="PTHR48102">
    <property type="entry name" value="ATP-DEPENDENT CLP PROTEASE ATP-BINDING SUBUNIT CLPX-LIKE, MITOCHONDRIAL-RELATED"/>
    <property type="match status" value="1"/>
</dbReference>
<dbReference type="GO" id="GO:0051603">
    <property type="term" value="P:proteolysis involved in protein catabolic process"/>
    <property type="evidence" value="ECO:0007669"/>
    <property type="project" value="TreeGrafter"/>
</dbReference>
<keyword evidence="3" id="KW-0547">Nucleotide-binding</keyword>
<dbReference type="InterPro" id="IPR003593">
    <property type="entry name" value="AAA+_ATPase"/>
</dbReference>
<dbReference type="Gene3D" id="1.10.8.60">
    <property type="match status" value="1"/>
</dbReference>
<evidence type="ECO:0000313" key="9">
    <source>
        <dbReference type="EMBL" id="KAF2071394.1"/>
    </source>
</evidence>
<evidence type="ECO:0000256" key="1">
    <source>
        <dbReference type="ARBA" id="ARBA00009771"/>
    </source>
</evidence>
<gene>
    <name evidence="9" type="ORF">CYY_007288</name>
</gene>
<evidence type="ECO:0000256" key="6">
    <source>
        <dbReference type="SAM" id="MobiDB-lite"/>
    </source>
</evidence>
<feature type="compositionally biased region" description="Low complexity" evidence="6">
    <location>
        <begin position="135"/>
        <end position="145"/>
    </location>
</feature>
<proteinExistence type="inferred from homology"/>
<comment type="similarity">
    <text evidence="1">Belongs to the ClpX chaperone family. HslU subfamily.</text>
</comment>
<dbReference type="InterPro" id="IPR004491">
    <property type="entry name" value="HslU"/>
</dbReference>
<dbReference type="Pfam" id="PF07724">
    <property type="entry name" value="AAA_2"/>
    <property type="match status" value="1"/>
</dbReference>
<feature type="compositionally biased region" description="Basic residues" evidence="6">
    <location>
        <begin position="119"/>
        <end position="128"/>
    </location>
</feature>
<reference evidence="9" key="1">
    <citation type="submission" date="2020-01" db="EMBL/GenBank/DDBJ databases">
        <title>Development of genomics and gene disruption for Polysphondylium violaceum indicates a role for the polyketide synthase stlB in stalk morphogenesis.</title>
        <authorList>
            <person name="Narita B."/>
            <person name="Kawabe Y."/>
            <person name="Kin K."/>
            <person name="Saito T."/>
            <person name="Gibbs R."/>
            <person name="Kuspa A."/>
            <person name="Muzny D."/>
            <person name="Queller D."/>
            <person name="Richards S."/>
            <person name="Strassman J."/>
            <person name="Sucgang R."/>
            <person name="Worley K."/>
            <person name="Schaap P."/>
        </authorList>
    </citation>
    <scope>NUCLEOTIDE SEQUENCE</scope>
    <source>
        <strain evidence="9">QSvi11</strain>
    </source>
</reference>
<dbReference type="GO" id="GO:0016887">
    <property type="term" value="F:ATP hydrolysis activity"/>
    <property type="evidence" value="ECO:0007669"/>
    <property type="project" value="InterPro"/>
</dbReference>
<dbReference type="GO" id="GO:0005524">
    <property type="term" value="F:ATP binding"/>
    <property type="evidence" value="ECO:0007669"/>
    <property type="project" value="UniProtKB-KW"/>
</dbReference>
<sequence length="690" mass="77101">MLSNRICKLINQRSASSFTIRTFKQGAPLLQQNNINSKRLFCSTNTNSNDKDDTKVTTTTTTNTFDSAFILDAIKDIESKLPKEKAKETPSTNKAATVAEIEEDDDSTRSVLSESTTPTKRKGKQTKNSKKDVDTTTPTKESSTTDNSSKVISNLGCKTSPSLIAFTKAELDKVRKLLKETNIDPLITEILDNLDIENYVTKNNISDPTNITDHKLNTDPKATTNKNAGNVFTLEVKPSAAPSPKTLDLNKKQNLVEEILGDDNMLPRQIVTELDKHIVGQGEAKRAVSIALRNRWRRKRLDASIKSDVYPKNILMIGPTGVGKTEIARRLAKIVNAPFVKVEATKYTEVGFQGPDVDSIIRDLIDVSIGNIKNKIANAHKETIDIEIEKEIISALVGPQYQNTSYEDLTKLYRAKQLENVEIEIDIPVIPDTRTTDDDNPIMRLFVAGEKPNNTNKKRKVNISEARTLLEKAHKEKYIINQDVTKLAIQSAEQNGIVFLDEIDKICSSRDSARNGGDASTDGVQRDLLPIIEGCNVSTRYGMVDTSRILFIASGAFHSNKPSDLISELQGRLPIRVELKPLDQNDFFRILTEPQNNQVQQQKALLKTEEIELQFTEDALREISKIAFEANAQVQNLGARRLHGVIERIVEELSYNCDHHKGQTVVLDTADVRKHLSELLIKTDLSKYII</sequence>
<dbReference type="AlphaFoldDB" id="A0A8J4PPU4"/>
<feature type="domain" description="Clp ATPase C-terminal" evidence="8">
    <location>
        <begin position="582"/>
        <end position="676"/>
    </location>
</feature>
<dbReference type="InterPro" id="IPR019489">
    <property type="entry name" value="Clp_ATPase_C"/>
</dbReference>
<feature type="compositionally biased region" description="Polar residues" evidence="6">
    <location>
        <begin position="109"/>
        <end position="118"/>
    </location>
</feature>
<keyword evidence="4" id="KW-0067">ATP-binding</keyword>
<evidence type="ECO:0000259" key="7">
    <source>
        <dbReference type="SMART" id="SM00382"/>
    </source>
</evidence>
<dbReference type="InterPro" id="IPR050052">
    <property type="entry name" value="ATP-dep_Clp_protease_ClpX"/>
</dbReference>
<feature type="region of interest" description="Disordered" evidence="6">
    <location>
        <begin position="82"/>
        <end position="152"/>
    </location>
</feature>
<evidence type="ECO:0000313" key="10">
    <source>
        <dbReference type="Proteomes" id="UP000695562"/>
    </source>
</evidence>
<organism evidence="9 10">
    <name type="scientific">Polysphondylium violaceum</name>
    <dbReference type="NCBI Taxonomy" id="133409"/>
    <lineage>
        <taxon>Eukaryota</taxon>
        <taxon>Amoebozoa</taxon>
        <taxon>Evosea</taxon>
        <taxon>Eumycetozoa</taxon>
        <taxon>Dictyostelia</taxon>
        <taxon>Dictyosteliales</taxon>
        <taxon>Dictyosteliaceae</taxon>
        <taxon>Polysphondylium</taxon>
    </lineage>
</organism>
<dbReference type="FunFam" id="3.40.50.300:FF:000220">
    <property type="entry name" value="ATP-dependent protease ATPase subunit HslU"/>
    <property type="match status" value="1"/>
</dbReference>
<dbReference type="PANTHER" id="PTHR48102:SF3">
    <property type="entry name" value="ATP-DEPENDENT PROTEASE ATPASE SUBUNIT HSLU"/>
    <property type="match status" value="1"/>
</dbReference>
<dbReference type="InterPro" id="IPR011704">
    <property type="entry name" value="ATPase_dyneun-rel_AAA"/>
</dbReference>
<dbReference type="Gene3D" id="3.40.50.300">
    <property type="entry name" value="P-loop containing nucleotide triphosphate hydrolases"/>
    <property type="match status" value="2"/>
</dbReference>
<keyword evidence="5" id="KW-0143">Chaperone</keyword>
<evidence type="ECO:0000256" key="3">
    <source>
        <dbReference type="ARBA" id="ARBA00022741"/>
    </source>
</evidence>
<dbReference type="InterPro" id="IPR027417">
    <property type="entry name" value="P-loop_NTPase"/>
</dbReference>
<dbReference type="OrthoDB" id="1721884at2759"/>
<dbReference type="NCBIfam" id="NF003544">
    <property type="entry name" value="PRK05201.1"/>
    <property type="match status" value="1"/>
</dbReference>
<evidence type="ECO:0000259" key="8">
    <source>
        <dbReference type="SMART" id="SM01086"/>
    </source>
</evidence>
<accession>A0A8J4PPU4</accession>
<comment type="caution">
    <text evidence="9">The sequence shown here is derived from an EMBL/GenBank/DDBJ whole genome shotgun (WGS) entry which is preliminary data.</text>
</comment>
<evidence type="ECO:0000256" key="4">
    <source>
        <dbReference type="ARBA" id="ARBA00022840"/>
    </source>
</evidence>
<evidence type="ECO:0000256" key="5">
    <source>
        <dbReference type="ARBA" id="ARBA00023186"/>
    </source>
</evidence>
<dbReference type="GO" id="GO:0009376">
    <property type="term" value="C:HslUV protease complex"/>
    <property type="evidence" value="ECO:0007669"/>
    <property type="project" value="InterPro"/>
</dbReference>
<dbReference type="Proteomes" id="UP000695562">
    <property type="component" value="Unassembled WGS sequence"/>
</dbReference>
<dbReference type="SUPFAM" id="SSF52540">
    <property type="entry name" value="P-loop containing nucleoside triphosphate hydrolases"/>
    <property type="match status" value="1"/>
</dbReference>
<dbReference type="Pfam" id="PF10431">
    <property type="entry name" value="ClpB_D2-small"/>
    <property type="match status" value="1"/>
</dbReference>
<dbReference type="SMART" id="SM00382">
    <property type="entry name" value="AAA"/>
    <property type="match status" value="1"/>
</dbReference>
<dbReference type="Pfam" id="PF07728">
    <property type="entry name" value="AAA_5"/>
    <property type="match status" value="1"/>
</dbReference>
<dbReference type="GO" id="GO:0008233">
    <property type="term" value="F:peptidase activity"/>
    <property type="evidence" value="ECO:0007669"/>
    <property type="project" value="InterPro"/>
</dbReference>
<dbReference type="SMART" id="SM01086">
    <property type="entry name" value="ClpB_D2-small"/>
    <property type="match status" value="1"/>
</dbReference>